<dbReference type="InterPro" id="IPR036365">
    <property type="entry name" value="PGBD-like_sf"/>
</dbReference>
<reference evidence="3" key="1">
    <citation type="submission" date="2020-11" db="EMBL/GenBank/DDBJ databases">
        <title>Isolation and identification of active actinomycetes.</title>
        <authorList>
            <person name="Yu B."/>
        </authorList>
    </citation>
    <scope>NUCLEOTIDE SEQUENCE</scope>
    <source>
        <strain evidence="3">NEAU-YB345</strain>
    </source>
</reference>
<feature type="compositionally biased region" description="Low complexity" evidence="1">
    <location>
        <begin position="198"/>
        <end position="213"/>
    </location>
</feature>
<feature type="compositionally biased region" description="Acidic residues" evidence="1">
    <location>
        <begin position="55"/>
        <end position="69"/>
    </location>
</feature>
<name>A0A931FJV2_9ACTN</name>
<dbReference type="Pfam" id="PF01471">
    <property type="entry name" value="PG_binding_1"/>
    <property type="match status" value="1"/>
</dbReference>
<dbReference type="RefSeq" id="WP_196198082.1">
    <property type="nucleotide sequence ID" value="NZ_JADPRT010000020.1"/>
</dbReference>
<proteinExistence type="predicted"/>
<sequence length="300" mass="30301">MTFPPHDGDIDASNDETTVLPPIDGSPELVRPYVQAVESEPAARWEPTSGPEPEAQPEPDAEAQPEPEPEPQPVAVEPVPVATVPVAAAVPVGATEVLPAPDAYPREARGGGRKGWALAGGALLLILVGTGAALLTQPSGSSPTASTTPSQASTSASPTESVSPSASVSPSPTPSHSASPSPSAKPSPTVRPTPKPSPSATRPSPSPSASRTPGAGTTLQLGSTGPAVVTLQQDLRALWIDRGLQPSGTYDQRTEQDVASFQVWYGVQGDPSGVYGPNSQAKMAQLMARGNNGGGGNNGG</sequence>
<evidence type="ECO:0000256" key="1">
    <source>
        <dbReference type="SAM" id="MobiDB-lite"/>
    </source>
</evidence>
<feature type="region of interest" description="Disordered" evidence="1">
    <location>
        <begin position="137"/>
        <end position="225"/>
    </location>
</feature>
<feature type="compositionally biased region" description="Pro residues" evidence="1">
    <location>
        <begin position="183"/>
        <end position="197"/>
    </location>
</feature>
<feature type="domain" description="Peptidoglycan binding-like" evidence="2">
    <location>
        <begin position="224"/>
        <end position="282"/>
    </location>
</feature>
<feature type="region of interest" description="Disordered" evidence="1">
    <location>
        <begin position="1"/>
        <end position="78"/>
    </location>
</feature>
<evidence type="ECO:0000313" key="3">
    <source>
        <dbReference type="EMBL" id="MBF9073099.1"/>
    </source>
</evidence>
<dbReference type="Gene3D" id="1.10.101.10">
    <property type="entry name" value="PGBD-like superfamily/PGBD"/>
    <property type="match status" value="1"/>
</dbReference>
<gene>
    <name evidence="3" type="ORF">I2501_34300</name>
</gene>
<dbReference type="SUPFAM" id="SSF47090">
    <property type="entry name" value="PGBD-like"/>
    <property type="match status" value="1"/>
</dbReference>
<evidence type="ECO:0000259" key="2">
    <source>
        <dbReference type="Pfam" id="PF01471"/>
    </source>
</evidence>
<organism evidence="3 4">
    <name type="scientific">Streptacidiphilus fuscans</name>
    <dbReference type="NCBI Taxonomy" id="2789292"/>
    <lineage>
        <taxon>Bacteria</taxon>
        <taxon>Bacillati</taxon>
        <taxon>Actinomycetota</taxon>
        <taxon>Actinomycetes</taxon>
        <taxon>Kitasatosporales</taxon>
        <taxon>Streptomycetaceae</taxon>
        <taxon>Streptacidiphilus</taxon>
    </lineage>
</organism>
<evidence type="ECO:0000313" key="4">
    <source>
        <dbReference type="Proteomes" id="UP000657385"/>
    </source>
</evidence>
<comment type="caution">
    <text evidence="3">The sequence shown here is derived from an EMBL/GenBank/DDBJ whole genome shotgun (WGS) entry which is preliminary data.</text>
</comment>
<dbReference type="InterPro" id="IPR002477">
    <property type="entry name" value="Peptidoglycan-bd-like"/>
</dbReference>
<dbReference type="InterPro" id="IPR036366">
    <property type="entry name" value="PGBDSf"/>
</dbReference>
<dbReference type="PRINTS" id="PR01217">
    <property type="entry name" value="PRICHEXTENSN"/>
</dbReference>
<keyword evidence="4" id="KW-1185">Reference proteome</keyword>
<dbReference type="AlphaFoldDB" id="A0A931FJV2"/>
<protein>
    <submittedName>
        <fullName evidence="3">Peptidoglycan-binding protein</fullName>
    </submittedName>
</protein>
<dbReference type="EMBL" id="JADPRT010000020">
    <property type="protein sequence ID" value="MBF9073099.1"/>
    <property type="molecule type" value="Genomic_DNA"/>
</dbReference>
<accession>A0A931FJV2</accession>
<feature type="compositionally biased region" description="Low complexity" evidence="1">
    <location>
        <begin position="137"/>
        <end position="182"/>
    </location>
</feature>
<dbReference type="Proteomes" id="UP000657385">
    <property type="component" value="Unassembled WGS sequence"/>
</dbReference>